<evidence type="ECO:0000313" key="2">
    <source>
        <dbReference type="EMBL" id="JAP29882.1"/>
    </source>
</evidence>
<proteinExistence type="predicted"/>
<protein>
    <submittedName>
        <fullName evidence="2">Putative ovule protein</fullName>
    </submittedName>
</protein>
<accession>A0A0V0ICC7</accession>
<organism evidence="2">
    <name type="scientific">Solanum chacoense</name>
    <name type="common">Chaco potato</name>
    <dbReference type="NCBI Taxonomy" id="4108"/>
    <lineage>
        <taxon>Eukaryota</taxon>
        <taxon>Viridiplantae</taxon>
        <taxon>Streptophyta</taxon>
        <taxon>Embryophyta</taxon>
        <taxon>Tracheophyta</taxon>
        <taxon>Spermatophyta</taxon>
        <taxon>Magnoliopsida</taxon>
        <taxon>eudicotyledons</taxon>
        <taxon>Gunneridae</taxon>
        <taxon>Pentapetalae</taxon>
        <taxon>asterids</taxon>
        <taxon>lamiids</taxon>
        <taxon>Solanales</taxon>
        <taxon>Solanaceae</taxon>
        <taxon>Solanoideae</taxon>
        <taxon>Solaneae</taxon>
        <taxon>Solanum</taxon>
    </lineage>
</organism>
<dbReference type="EMBL" id="GEDG01008641">
    <property type="protein sequence ID" value="JAP29882.1"/>
    <property type="molecule type" value="Transcribed_RNA"/>
</dbReference>
<feature type="transmembrane region" description="Helical" evidence="1">
    <location>
        <begin position="12"/>
        <end position="34"/>
    </location>
</feature>
<dbReference type="AlphaFoldDB" id="A0A0V0ICC7"/>
<sequence>MTIVVPLIEFGLYLHLNAFFPAMTLIFLSILYMYKYEISSYLKILKEDSPRIIILCPKRGYFCASYIGFIYYPV</sequence>
<keyword evidence="1" id="KW-1133">Transmembrane helix</keyword>
<keyword evidence="1" id="KW-0472">Membrane</keyword>
<name>A0A0V0ICC7_SOLCH</name>
<reference evidence="2" key="1">
    <citation type="submission" date="2015-12" db="EMBL/GenBank/DDBJ databases">
        <title>Gene expression during late stages of embryo sac development: a critical building block for successful pollen-pistil interactions.</title>
        <authorList>
            <person name="Liu Y."/>
            <person name="Joly V."/>
            <person name="Sabar M."/>
            <person name="Matton D.P."/>
        </authorList>
    </citation>
    <scope>NUCLEOTIDE SEQUENCE</scope>
</reference>
<keyword evidence="1" id="KW-0812">Transmembrane</keyword>
<evidence type="ECO:0000256" key="1">
    <source>
        <dbReference type="SAM" id="Phobius"/>
    </source>
</evidence>